<accession>A0A285UGZ4</accession>
<organism evidence="1 2">
    <name type="scientific">Ureibacillus acetophenoni</name>
    <dbReference type="NCBI Taxonomy" id="614649"/>
    <lineage>
        <taxon>Bacteria</taxon>
        <taxon>Bacillati</taxon>
        <taxon>Bacillota</taxon>
        <taxon>Bacilli</taxon>
        <taxon>Bacillales</taxon>
        <taxon>Caryophanaceae</taxon>
        <taxon>Ureibacillus</taxon>
    </lineage>
</organism>
<sequence>MLKLKKEGGLKMGSRIMHLIIANRIADRLSIENRTEFLLGGIAPDAVSPKDDSHFYTGDVQEFNRSIDYQGFFHKYRSHIENQYILGYYSHLIADDIWLKGFYLPWLRNRMETNKEIFQQYHNDFRLLNGKLLDYYGFKDDLRKSLSIQPNIIDLDEVKSKDVINFIPYVIGDMDYDSDLVEKEKLNVFTFDQIVGYIETSVDLGLLKLMKLKEFSKGY</sequence>
<evidence type="ECO:0008006" key="3">
    <source>
        <dbReference type="Google" id="ProtNLM"/>
    </source>
</evidence>
<reference evidence="2" key="1">
    <citation type="submission" date="2017-08" db="EMBL/GenBank/DDBJ databases">
        <authorList>
            <person name="Varghese N."/>
            <person name="Submissions S."/>
        </authorList>
    </citation>
    <scope>NUCLEOTIDE SEQUENCE [LARGE SCALE GENOMIC DNA]</scope>
    <source>
        <strain evidence="2">JC23</strain>
    </source>
</reference>
<name>A0A285UGZ4_9BACL</name>
<proteinExistence type="predicted"/>
<evidence type="ECO:0000313" key="2">
    <source>
        <dbReference type="Proteomes" id="UP000219252"/>
    </source>
</evidence>
<dbReference type="Proteomes" id="UP000219252">
    <property type="component" value="Unassembled WGS sequence"/>
</dbReference>
<keyword evidence="2" id="KW-1185">Reference proteome</keyword>
<evidence type="ECO:0000313" key="1">
    <source>
        <dbReference type="EMBL" id="SOC39856.1"/>
    </source>
</evidence>
<dbReference type="EMBL" id="OBQC01000006">
    <property type="protein sequence ID" value="SOC39856.1"/>
    <property type="molecule type" value="Genomic_DNA"/>
</dbReference>
<gene>
    <name evidence="1" type="ORF">SAMN05877842_106155</name>
</gene>
<protein>
    <recommendedName>
        <fullName evidence="3">Zinc dependent phospholipase C</fullName>
    </recommendedName>
</protein>
<dbReference type="AlphaFoldDB" id="A0A285UGZ4"/>